<sequence>MWAMTERTRSRIQAAEGLRVEPLLLHIDRSVLRWFGQVSRLPPTRLLKTSPIGVPGEKTTPRPSAAGVVQEGEGFSREPTGNPGQSERNRRGSGRVEVPCCLSGLATQTDKRVPKRKKEKKQKLERILYLGRLIYTSS</sequence>
<evidence type="ECO:0000256" key="1">
    <source>
        <dbReference type="SAM" id="MobiDB-lite"/>
    </source>
</evidence>
<feature type="region of interest" description="Disordered" evidence="1">
    <location>
        <begin position="45"/>
        <end position="99"/>
    </location>
</feature>
<dbReference type="AlphaFoldDB" id="A0AAW2IJ93"/>
<name>A0AAW2IJ93_9NEOP</name>
<dbReference type="EMBL" id="JARGDH010000001">
    <property type="protein sequence ID" value="KAL0281633.1"/>
    <property type="molecule type" value="Genomic_DNA"/>
</dbReference>
<gene>
    <name evidence="2" type="ORF">PYX00_002560</name>
</gene>
<proteinExistence type="predicted"/>
<evidence type="ECO:0000313" key="2">
    <source>
        <dbReference type="EMBL" id="KAL0281633.1"/>
    </source>
</evidence>
<reference evidence="2" key="1">
    <citation type="journal article" date="2024" name="Gigascience">
        <title>Chromosome-level genome of the poultry shaft louse Menopon gallinae provides insight into the host-switching and adaptive evolution of parasitic lice.</title>
        <authorList>
            <person name="Xu Y."/>
            <person name="Ma L."/>
            <person name="Liu S."/>
            <person name="Liang Y."/>
            <person name="Liu Q."/>
            <person name="He Z."/>
            <person name="Tian L."/>
            <person name="Duan Y."/>
            <person name="Cai W."/>
            <person name="Li H."/>
            <person name="Song F."/>
        </authorList>
    </citation>
    <scope>NUCLEOTIDE SEQUENCE</scope>
    <source>
        <strain evidence="2">Cailab_2023a</strain>
    </source>
</reference>
<accession>A0AAW2IJ93</accession>
<comment type="caution">
    <text evidence="2">The sequence shown here is derived from an EMBL/GenBank/DDBJ whole genome shotgun (WGS) entry which is preliminary data.</text>
</comment>
<organism evidence="2">
    <name type="scientific">Menopon gallinae</name>
    <name type="common">poultry shaft louse</name>
    <dbReference type="NCBI Taxonomy" id="328185"/>
    <lineage>
        <taxon>Eukaryota</taxon>
        <taxon>Metazoa</taxon>
        <taxon>Ecdysozoa</taxon>
        <taxon>Arthropoda</taxon>
        <taxon>Hexapoda</taxon>
        <taxon>Insecta</taxon>
        <taxon>Pterygota</taxon>
        <taxon>Neoptera</taxon>
        <taxon>Paraneoptera</taxon>
        <taxon>Psocodea</taxon>
        <taxon>Troctomorpha</taxon>
        <taxon>Phthiraptera</taxon>
        <taxon>Amblycera</taxon>
        <taxon>Menoponidae</taxon>
        <taxon>Menopon</taxon>
    </lineage>
</organism>
<protein>
    <submittedName>
        <fullName evidence="2">Uncharacterized protein</fullName>
    </submittedName>
</protein>